<gene>
    <name evidence="1" type="ORF">CIRG_04485</name>
</gene>
<proteinExistence type="predicted"/>
<dbReference type="EMBL" id="DS028095">
    <property type="protein sequence ID" value="KMP04804.1"/>
    <property type="molecule type" value="Genomic_DNA"/>
</dbReference>
<protein>
    <submittedName>
        <fullName evidence="1">Uncharacterized protein</fullName>
    </submittedName>
</protein>
<dbReference type="AlphaFoldDB" id="A0A0J6YCP0"/>
<reference evidence="2" key="1">
    <citation type="journal article" date="2010" name="Genome Res.">
        <title>Population genomic sequencing of Coccidioides fungi reveals recent hybridization and transposon control.</title>
        <authorList>
            <person name="Neafsey D.E."/>
            <person name="Barker B.M."/>
            <person name="Sharpton T.J."/>
            <person name="Stajich J.E."/>
            <person name="Park D.J."/>
            <person name="Whiston E."/>
            <person name="Hung C.-Y."/>
            <person name="McMahan C."/>
            <person name="White J."/>
            <person name="Sykes S."/>
            <person name="Heiman D."/>
            <person name="Young S."/>
            <person name="Zeng Q."/>
            <person name="Abouelleil A."/>
            <person name="Aftuck L."/>
            <person name="Bessette D."/>
            <person name="Brown A."/>
            <person name="FitzGerald M."/>
            <person name="Lui A."/>
            <person name="Macdonald J.P."/>
            <person name="Priest M."/>
            <person name="Orbach M.J."/>
            <person name="Galgiani J.N."/>
            <person name="Kirkland T.N."/>
            <person name="Cole G.T."/>
            <person name="Birren B.W."/>
            <person name="Henn M.R."/>
            <person name="Taylor J.W."/>
            <person name="Rounsley S.D."/>
        </authorList>
    </citation>
    <scope>NUCLEOTIDE SEQUENCE [LARGE SCALE GENOMIC DNA]</scope>
    <source>
        <strain evidence="2">RMSCC 2394</strain>
    </source>
</reference>
<name>A0A0J6YCP0_COCIT</name>
<accession>A0A0J6YCP0</accession>
<organism evidence="1 2">
    <name type="scientific">Coccidioides immitis RMSCC 2394</name>
    <dbReference type="NCBI Taxonomy" id="404692"/>
    <lineage>
        <taxon>Eukaryota</taxon>
        <taxon>Fungi</taxon>
        <taxon>Dikarya</taxon>
        <taxon>Ascomycota</taxon>
        <taxon>Pezizomycotina</taxon>
        <taxon>Eurotiomycetes</taxon>
        <taxon>Eurotiomycetidae</taxon>
        <taxon>Onygenales</taxon>
        <taxon>Onygenaceae</taxon>
        <taxon>Coccidioides</taxon>
    </lineage>
</organism>
<dbReference type="Proteomes" id="UP000054565">
    <property type="component" value="Unassembled WGS sequence"/>
</dbReference>
<sequence length="135" mass="15130">MTRIVLLGRTSAQFAIAVVRRAQGSFGPRNSVREGLFALAATQRATANEPSMRPADAAYSLGMQKSPRRHVHTLSLTSWIPDISDRRDLPLMQEQCDWEPKSQVTDSRKFSLRIREENAKGVELGSWCGLDFNRG</sequence>
<evidence type="ECO:0000313" key="1">
    <source>
        <dbReference type="EMBL" id="KMP04804.1"/>
    </source>
</evidence>
<evidence type="ECO:0000313" key="2">
    <source>
        <dbReference type="Proteomes" id="UP000054565"/>
    </source>
</evidence>